<feature type="compositionally biased region" description="Polar residues" evidence="1">
    <location>
        <begin position="59"/>
        <end position="70"/>
    </location>
</feature>
<feature type="region of interest" description="Disordered" evidence="1">
    <location>
        <begin position="1"/>
        <end position="219"/>
    </location>
</feature>
<dbReference type="PATRIC" id="fig|1238182.3.peg.21"/>
<feature type="compositionally biased region" description="Basic and acidic residues" evidence="1">
    <location>
        <begin position="24"/>
        <end position="36"/>
    </location>
</feature>
<evidence type="ECO:0000313" key="3">
    <source>
        <dbReference type="Proteomes" id="UP000009881"/>
    </source>
</evidence>
<organism evidence="2 3">
    <name type="scientific">Caenispirillum salinarum AK4</name>
    <dbReference type="NCBI Taxonomy" id="1238182"/>
    <lineage>
        <taxon>Bacteria</taxon>
        <taxon>Pseudomonadati</taxon>
        <taxon>Pseudomonadota</taxon>
        <taxon>Alphaproteobacteria</taxon>
        <taxon>Rhodospirillales</taxon>
        <taxon>Novispirillaceae</taxon>
        <taxon>Caenispirillum</taxon>
    </lineage>
</organism>
<feature type="compositionally biased region" description="Acidic residues" evidence="1">
    <location>
        <begin position="123"/>
        <end position="137"/>
    </location>
</feature>
<evidence type="ECO:0000256" key="1">
    <source>
        <dbReference type="SAM" id="MobiDB-lite"/>
    </source>
</evidence>
<keyword evidence="3" id="KW-1185">Reference proteome</keyword>
<dbReference type="Gene3D" id="2.60.40.10">
    <property type="entry name" value="Immunoglobulins"/>
    <property type="match status" value="1"/>
</dbReference>
<sequence>MADETINPGNQDAEGTQGQQDASEGLHIHGRGHEALEDGAEQPANAGDEQGREDFFGNANVQTGRRSTFEGTLDGQPDPGETVADQSPVVGGDYTPEDPDGNVAADFDAVQPDNGRGPGPAADGEEEDEDDAEDEEGQRDPGLERPEDRVPGDGDDTGGGDEAAPGADPAAPAFAATEPPAGDADTPADGSAGEDEDEPDPVAETPTVTAADADGVEDQPIRLDLTAALTDIDGTETLTVTLAGLPDGFSLSDGTGAPVGTSLGGGAWSVPPGQLDDLFLVRPEHFSGEVPLSVTATATEVNGETSTVTTDFTVTVEAVADAPVLDAEDVAGTENEWHDLSISAALVDADGSESLTVYVTDVPPGATLDQGTRLDAPVTLANGTVLAAGTWTMTAEQAESVRIMPPQDDSADFTLRVFAETEEDSNGDRAVSGPAEINVDVGVVAPSVSGTGTGAEDTWVQLDLSAGVNAELGDESLQVLLENLPEGALLRVGGQLVTDTGGPVDISGNLDAVEVRWDPATDLHSDADITFQLRAIVRDADVGTDTETPRDTNQTVTNVTVDVTGVADPLTLSASGSGNEDSFGGAIAVPVTVALTDTDGSESLTGSIDLIFDGAEQGVLTGPNVTTSTDGDGNTVYSIAVDAANVSFDAATATYSVGGLVFEPETDSDNDVTFSVRATTLDSDGSTRTDTQAGQTITIDAVADAPTVAANPEIGGSESAADDAWIDVDITDLGLTDDTNESLTLYVGGVPAGGALMLNGTVLTAVDAAGIEFTGVDTANAPAPGLSGDVYALPGFDPATDRLQVRPPTNSSADFDLRLVAMSDEANGTDQGNAVERNWSATDVQVDVAVLAPEIGGTLSHTGAEGAWTALDGLQVDLPAQSAGLGEETVTITLSGDALADANIRVVDADSAVVASKTGTETSFTIPAENWDPATGALTGVEVQWKDGDRTDQLTFDLTAHVVDIDQSGDFDPAGSTYADEASATRQVTVDITAVVDAATVSADDDGTEDAGTPGVAGDGIALDPVVQLSGDASESLTGEVVLSFDAANAAAGTVVWVPATGGPADVLNANADNTEYRLDASVFVNDGSGRLTIDPAKGSLQFVPVEHFDNNDADVTYGMEITVSDGTETATFTGTGRLTIDAEADPVQITASGIGNEDSFDTVSGTYTAPIDVPVSIQLTDTDGSEDLSGTIDLVFDGAEQGELAGPNVSRSTDGDGNTVYSIAADAANVTFDAATQTYSVSGLTFAPAEHSDADVSFTVRATSADNAGSTLTTTGAGAIAVRPVADRPDLDADSVGGTESAADDAWIGLDISALNLTDTDGSESLTLYVSGVPGGGALRLDPAASGATVSTVDAADVASVGVAGGTPDLGLSGTVYKVTFDAGVDPQVVADALQVRPPADSSADFDLRLAAIASEASGTEHGNPVEQNWNTADVHVDVGVLTPTVTADAQTPGAEGTGWTPLSGLNVQVPALTDGSSEETVTLTVSGPDLADATIRDADGNPLQAVPGTANAFVVPLAAWDAATGAISGLEVRWNDPDRAGTITFDLKAHVVDGDAGETWFDALGTAFADEAEASTSVSVDILPVSDGATLSGGGVGVEDQWTALNLSWSVNDASEEVTGVSLSGLPENTIIHYPDPANAGTYLSATAGADGTVALPKDLTAAQQADVYAEWPQHLSTALETGGTVELTLSVDTAEPGASNSAASTTTDQSFTVQVFGDADAATGATDATAKTVAEDVFYEVKWGDGLDVNAALADPNAETLSFLIKPEDGAARLKIDGVDQGTAPADGWSLTYDQLSTGKIEIAGPLHWGRSDDDPTQTFKVYAVTTEADAAADDSALDGVSHPVAGGLSREGVATVHIGDLNLAAAAVADAVSFAAASVADTMLEDNGTPGTPGDGVAIAPEIQLTDTDGSESLDGYLIFESSDAALLRGALTLNGTDLTAYKVVTSGTDSANPVLDESATVAEGDTFAFRVPVSALTDDGNGGYTLSGLTFVPEEHSDADVTYTLYATTKEADNGVTQVTRTDGTIDVTAVADPVTLTTVDTGAEEADVAATGIPLSLTTGLVDADGSETLTVFLTLPANADAGTVLEQNGTALSPVTDFTAHPALPDGPDLSGTVTYAFTIQAGDDPAAVLGNLVLKPPAGVSDDLVLDVRAVTVETDVNGVPRMAQTNDTLRIDIGTDDPTLTLTGDGGFTLLEGTNYEKNPWQAVDLTADLSASIDPALADGSETLTVRLYGLPDHVAVRYAGAGPNAVQTGSDADGDYVVIPADKLSTVEFRMTKDHRDQDFTLQAKAVVEDVDVGTTMETDRTAPWGDSAESPLVTLDVNVLARADNATIKVDGDGLEDSWQQLKLNISAKDGSEDVTSVVLKGIPSDMELRFDDGTTVTDVTVNADGTAELLLAGIDLADLKHHLQFRAGLDDSTYDGGIPMHVEVTTTENGTEAGDVNPGDETHVSGKDFTLDVWGVADTPELTLNTGDGGTPPTDGLPSFNNGHAISNIVLYLDDGTGTITKVKVDNFSGGGSDWNNQLDVLNLPLDAFIDQTYNGSTLAAITVKAGGNGFNKNDPDYMGPGEGDLIIVDGSLTRSDLPVGDADTVFGNPQSAFDHLAPYSGGSGSTTANTHTETIAEDGLFTLTLNGTNGLLQAETGEHGTGDAPTSTDGSETLEFRIEPVDGDHSRLLVDGDERTLENGAWFVTYDELSGGRVQIGGVDNWHSEAGLSFNVTVVAVEADADDPDHPDATLARADGPTRQIILKIEADADIVTVDSLAAGAEDQAVAMPLDITLDDADGSEALVDYVYLVTSDPDMLAGSLNGTWTGAAADLTFFDVQLDGSGKPVVDADGVVQQAAAPTGTYAVRVPAGAFTPPDTGNGEDTYTLPGLTFTPEAHSADEVTYKVYATTRDADGSRMTTIGDGSITLKAEADAPAVTVNGDGPADAGTVVAGDEDSDIALQIAAAPVDPDSEDLTHAELSGVPDGWVVGVRETDGSFSAATDNGNGVWVLDHDRLADVVVRPPLHLNVQPADAPELTLKVTSREDGSDVSDASDTDDGVAVRTAVTTKSFKVEVDAVADAPTLTVQPEVTAEEQAVKLDILPALQDTDGSETLSLFITGDFAGGSLTGAGVTQLSATEWQVDVDHLDDLYYVPAEDYSGTVNLQVVARATENASTDPSDDVADTVVALPIIVRGVADSLDDTTGITVTAAEDEGWFDPGLAASLTTKDMVGADAVGSESIAVVLKGLPDDVEIGMTAGNEDGLRCIGTSGGQPVWAVEAGYLEHVRLRVPDDWAGRLDVPMVVTVTEADGHSTETGMTLAVDVTPEADAPRVTLSGSNVEDAPAGASFTIASVLRDVDDRAGTDSDDYAESITGITLTVADAAFLADTPDLKVVIDGVEHDPAAPITISDANATVTLTGLPDGWSKDVPVQVTVETAEGGTTATTTEDWAVPIAADADPAETFDIADGPLSSTTGAPIDLDLDVLLGDTDGSEVSHVIVTGVTDGMKLVDASGATIGHDAGGGRWIVPATDATGAVQDLRIDGAPGTAASLSVTLMVTDIDPDGGRDVWMSQAETVDVSFDAGGTGGGSSADVGPVAVTMEAVSIDEDGSFLVNATVTPSGDDVADTVVIHGLSNAVRVVSENGAFNVFALDNGDGTSDYVIPVDALGNVRVHPPADSAEDFDLTLTATARDGYWTRESDPVSVPVEIAPVTETDGSIGTGVAAGADTTEDTAGIGVELTLHQADADRSEVLAGDTLTLDTSSVPDGSVITLGSQSWQTDGSPISVSLADFGTDITAANAAFQGAGGLTLTGLAVTPPADWHGKITLGVSAQVVDTDAAGDTDTGPIAGATWDGTVPITVTPETDGASPVAVDVTRNEDEAIPLDIKVATSDLKGVDTHGSELLSVVIEGVPAGMTILGASNNGSDDGGVTNTWTVKSSVLGAMAADGALSGLQLVAPPDWSDPDGLELTVRAYQFEAGTRDVVESADTFTVIVNPVADTPFVNPQDASGTEYREVPLDLGALSADFDGSETVTVTITGAPETSTFKATLDDGSTQTWTVGASGTVVLPVTGVAALSFVGPEDLSGEVTMTVAPTATDGTDTATGAAQSFTVSLAGDADAPLLTTPAIAPSGAEDTDVALNLSASLQDLDGSESLNLIIGPAAGAAIPADTVLVTASDQLISLDQNGTFSVSQADIPGLKLRAPADWHGTLDLTVTATATEQDGDAAATQALLTVTVTAAGDAPTADVSAAADYGVNDGHTGVLKVLTGSADPLISFADVDAALDPAAAVLSGLKVSLATTDGTDGLGLSGLPISFTSTGGLATTVNGKTFGLSWDGGSQTLSFSGAGDYADYQTLAESVILTNDNGTLTAGSRTVTFTAIDGDGLESTGATDGGLDPNVEITINGDKTVSRTADDLHFHSDGRASIAGSDGDDSLTISADSFSGVSGLGGFDILTVMANSETVGDWTFAIQDDGASVTATSGDETLDIVFTDGKAMEVDTEGDLVLEDDSSGTLTFEDGRTVDFEDLEKINGQF</sequence>
<feature type="compositionally biased region" description="Low complexity" evidence="1">
    <location>
        <begin position="162"/>
        <end position="182"/>
    </location>
</feature>
<dbReference type="RefSeq" id="WP_009538473.1">
    <property type="nucleotide sequence ID" value="NZ_ANHY01000001.1"/>
</dbReference>
<proteinExistence type="predicted"/>
<dbReference type="eggNOG" id="COG2931">
    <property type="taxonomic scope" value="Bacteria"/>
</dbReference>
<accession>K9HRL6</accession>
<dbReference type="STRING" id="1238182.C882_0021"/>
<name>K9HRL6_9PROT</name>
<feature type="compositionally biased region" description="Basic and acidic residues" evidence="1">
    <location>
        <begin position="138"/>
        <end position="152"/>
    </location>
</feature>
<feature type="compositionally biased region" description="Polar residues" evidence="1">
    <location>
        <begin position="7"/>
        <end position="22"/>
    </location>
</feature>
<comment type="caution">
    <text evidence="2">The sequence shown here is derived from an EMBL/GenBank/DDBJ whole genome shotgun (WGS) entry which is preliminary data.</text>
</comment>
<feature type="compositionally biased region" description="Acidic residues" evidence="1">
    <location>
        <begin position="192"/>
        <end position="201"/>
    </location>
</feature>
<dbReference type="EMBL" id="ANHY01000001">
    <property type="protein sequence ID" value="EKV32938.1"/>
    <property type="molecule type" value="Genomic_DNA"/>
</dbReference>
<gene>
    <name evidence="2" type="ORF">C882_0021</name>
</gene>
<feature type="region of interest" description="Disordered" evidence="1">
    <location>
        <begin position="2646"/>
        <end position="2665"/>
    </location>
</feature>
<dbReference type="Proteomes" id="UP000009881">
    <property type="component" value="Unassembled WGS sequence"/>
</dbReference>
<evidence type="ECO:0000313" key="2">
    <source>
        <dbReference type="EMBL" id="EKV32938.1"/>
    </source>
</evidence>
<reference evidence="2 3" key="1">
    <citation type="journal article" date="2013" name="Genome Announc.">
        <title>Draft Genome Sequence of an Alphaproteobacterium, Caenispirillum salinarum AK4(T), Isolated from a Solar Saltern.</title>
        <authorList>
            <person name="Khatri I."/>
            <person name="Singh A."/>
            <person name="Korpole S."/>
            <person name="Pinnaka A.K."/>
            <person name="Subramanian S."/>
        </authorList>
    </citation>
    <scope>NUCLEOTIDE SEQUENCE [LARGE SCALE GENOMIC DNA]</scope>
    <source>
        <strain evidence="2 3">AK4</strain>
    </source>
</reference>
<dbReference type="InterPro" id="IPR013783">
    <property type="entry name" value="Ig-like_fold"/>
</dbReference>
<dbReference type="OrthoDB" id="7875798at2"/>
<protein>
    <submittedName>
        <fullName evidence="2">Uncharacterized protein</fullName>
    </submittedName>
</protein>